<sequence>MTTAGEWTPWRALYVAKCALRRARSIQGGVRCGSPEANPTQLQSSFIHSMTLRNDVILLIRAHESASDYVRAQETPY</sequence>
<reference evidence="1" key="1">
    <citation type="submission" date="2021-02" db="EMBL/GenBank/DDBJ databases">
        <authorList>
            <person name="Steward A R."/>
        </authorList>
    </citation>
    <scope>NUCLEOTIDE SEQUENCE</scope>
</reference>
<accession>A0A821LA37</accession>
<organism evidence="1 2">
    <name type="scientific">Pieris macdunnoughi</name>
    <dbReference type="NCBI Taxonomy" id="345717"/>
    <lineage>
        <taxon>Eukaryota</taxon>
        <taxon>Metazoa</taxon>
        <taxon>Ecdysozoa</taxon>
        <taxon>Arthropoda</taxon>
        <taxon>Hexapoda</taxon>
        <taxon>Insecta</taxon>
        <taxon>Pterygota</taxon>
        <taxon>Neoptera</taxon>
        <taxon>Endopterygota</taxon>
        <taxon>Lepidoptera</taxon>
        <taxon>Glossata</taxon>
        <taxon>Ditrysia</taxon>
        <taxon>Papilionoidea</taxon>
        <taxon>Pieridae</taxon>
        <taxon>Pierinae</taxon>
        <taxon>Pieris</taxon>
    </lineage>
</organism>
<dbReference type="AlphaFoldDB" id="A0A821LA37"/>
<comment type="caution">
    <text evidence="1">The sequence shown here is derived from an EMBL/GenBank/DDBJ whole genome shotgun (WGS) entry which is preliminary data.</text>
</comment>
<protein>
    <submittedName>
        <fullName evidence="1">Uncharacterized protein</fullName>
    </submittedName>
</protein>
<evidence type="ECO:0000313" key="1">
    <source>
        <dbReference type="EMBL" id="CAF4748196.1"/>
    </source>
</evidence>
<dbReference type="EMBL" id="CAJOBZ010000001">
    <property type="protein sequence ID" value="CAF4748196.1"/>
    <property type="molecule type" value="Genomic_DNA"/>
</dbReference>
<evidence type="ECO:0000313" key="2">
    <source>
        <dbReference type="Proteomes" id="UP000663880"/>
    </source>
</evidence>
<dbReference type="Proteomes" id="UP000663880">
    <property type="component" value="Unassembled WGS sequence"/>
</dbReference>
<keyword evidence="2" id="KW-1185">Reference proteome</keyword>
<proteinExistence type="predicted"/>
<gene>
    <name evidence="1" type="ORF">PMACD_LOCUS496</name>
</gene>
<name>A0A821LA37_9NEOP</name>